<dbReference type="Proteomes" id="UP000770889">
    <property type="component" value="Unassembled WGS sequence"/>
</dbReference>
<dbReference type="PANTHER" id="PTHR10569:SF2">
    <property type="entry name" value="GLYCOGEN DEBRANCHING ENZYME"/>
    <property type="match status" value="1"/>
</dbReference>
<evidence type="ECO:0000313" key="3">
    <source>
        <dbReference type="EMBL" id="MBT2988120.1"/>
    </source>
</evidence>
<dbReference type="AlphaFoldDB" id="A0A944M6N1"/>
<dbReference type="InterPro" id="IPR024742">
    <property type="entry name" value="Glycogen_debranch_N"/>
</dbReference>
<dbReference type="Gene3D" id="1.50.10.10">
    <property type="match status" value="1"/>
</dbReference>
<comment type="caution">
    <text evidence="3">The sequence shown here is derived from an EMBL/GenBank/DDBJ whole genome shotgun (WGS) entry which is preliminary data.</text>
</comment>
<evidence type="ECO:0000259" key="1">
    <source>
        <dbReference type="Pfam" id="PF06202"/>
    </source>
</evidence>
<dbReference type="NCBIfam" id="TIGR01561">
    <property type="entry name" value="gde_arch"/>
    <property type="match status" value="1"/>
</dbReference>
<dbReference type="SUPFAM" id="SSF48208">
    <property type="entry name" value="Six-hairpin glycosidases"/>
    <property type="match status" value="1"/>
</dbReference>
<reference evidence="3 4" key="1">
    <citation type="submission" date="2021-05" db="EMBL/GenBank/DDBJ databases">
        <title>Genetic and Functional Diversity in Clade A Lucinid endosymbionts from the Bahamas.</title>
        <authorList>
            <person name="Giani N.M."/>
            <person name="Engel A.S."/>
            <person name="Campbell B.J."/>
        </authorList>
    </citation>
    <scope>NUCLEOTIDE SEQUENCE [LARGE SCALE GENOMIC DNA]</scope>
    <source>
        <strain evidence="3">LUC16012Gg_MoonRockCtena</strain>
    </source>
</reference>
<dbReference type="GO" id="GO:0005980">
    <property type="term" value="P:glycogen catabolic process"/>
    <property type="evidence" value="ECO:0007669"/>
    <property type="project" value="InterPro"/>
</dbReference>
<dbReference type="Pfam" id="PF06202">
    <property type="entry name" value="GDE_C"/>
    <property type="match status" value="1"/>
</dbReference>
<feature type="domain" description="Glycogen debranching enzyme bacterial and archaeal type N-terminal" evidence="2">
    <location>
        <begin position="19"/>
        <end position="235"/>
    </location>
</feature>
<dbReference type="Pfam" id="PF12439">
    <property type="entry name" value="GDE_N"/>
    <property type="match status" value="1"/>
</dbReference>
<dbReference type="InterPro" id="IPR010401">
    <property type="entry name" value="AGL/Gdb1"/>
</dbReference>
<organism evidence="3 4">
    <name type="scientific">Candidatus Thiodiazotropha taylori</name>
    <dbReference type="NCBI Taxonomy" id="2792791"/>
    <lineage>
        <taxon>Bacteria</taxon>
        <taxon>Pseudomonadati</taxon>
        <taxon>Pseudomonadota</taxon>
        <taxon>Gammaproteobacteria</taxon>
        <taxon>Chromatiales</taxon>
        <taxon>Sedimenticolaceae</taxon>
        <taxon>Candidatus Thiodiazotropha</taxon>
    </lineage>
</organism>
<accession>A0A944M6N1</accession>
<evidence type="ECO:0000259" key="2">
    <source>
        <dbReference type="Pfam" id="PF12439"/>
    </source>
</evidence>
<gene>
    <name evidence="3" type="ORF">KME65_04080</name>
</gene>
<proteinExistence type="predicted"/>
<dbReference type="InterPro" id="IPR008928">
    <property type="entry name" value="6-hairpin_glycosidase_sf"/>
</dbReference>
<sequence>MPVSFGRAVCGDLGQAERREWLLTNGLGGYAAGTIATSLTRRYHGLLITPLSAALDRHLMLAKADATLRLDGRELPLFTNRWYGEAIDPLGYRYLENFRLLGRMPVWRFRFGDTSLEMRIWMEHGQATTYVAYRLDGGDGGAELNVNLLANRRDHNGTIHVSDTTAAVTESDNSLCVEWPEGDRLQIHTSDASFEPWQHWYEGFLLQVEAQRGLSAVDNNLSVGRVNIQLKQGEWAGFAITLERGMDFDLVSSMERFIMRDAELVRGGSDSIAGNAPAWICRLLLSADDFLIKRSLPSKKSGDSIIAGYPWFGDWGRDTMISLPGLTIATGRTDIARSILLSYAELADQGQLPNRFTAGGEQAEYNTVDAALWYFEAWRAYIDATQDRQSLAEVFPVLEGMIDWHIKGTRYGIGMDPDDHLLAAGEAGVQLTWMDAKVGEWVVTPRMGKAVEINALWFNALKIMADFAFQLGGAKQSYSELASKVGRSFKRFRRSGGQGLYDLLDGPSGDDATVRPNQILAVSLPHTPLDQTTCREIVALCGRELLTSYGLRSLSPRDNAYRGRYRGGVADRDGAYHQGTVWAWLLGHYAQAEFRVTGDAEGAQSILKPLADHLLDAGLGSISEIFDGDPPHLPAGTPAQAWSVACTLDAWWRLEKAKRNEAGT</sequence>
<feature type="domain" description="Glycogen debranching enzyme C-terminal" evidence="1">
    <location>
        <begin position="286"/>
        <end position="648"/>
    </location>
</feature>
<dbReference type="InterPro" id="IPR006451">
    <property type="entry name" value="Glycogen_debranch_arc"/>
</dbReference>
<protein>
    <submittedName>
        <fullName evidence="3">Amylo-alpha-1,6-glucosidase</fullName>
    </submittedName>
</protein>
<dbReference type="EMBL" id="JAHHGM010000003">
    <property type="protein sequence ID" value="MBT2988120.1"/>
    <property type="molecule type" value="Genomic_DNA"/>
</dbReference>
<evidence type="ECO:0000313" key="4">
    <source>
        <dbReference type="Proteomes" id="UP000770889"/>
    </source>
</evidence>
<name>A0A944M6N1_9GAMM</name>
<dbReference type="InterPro" id="IPR032790">
    <property type="entry name" value="GDE_C"/>
</dbReference>
<dbReference type="InterPro" id="IPR012341">
    <property type="entry name" value="6hp_glycosidase-like_sf"/>
</dbReference>
<dbReference type="GO" id="GO:0004134">
    <property type="term" value="F:4-alpha-glucanotransferase activity"/>
    <property type="evidence" value="ECO:0007669"/>
    <property type="project" value="InterPro"/>
</dbReference>
<dbReference type="GO" id="GO:0004135">
    <property type="term" value="F:amylo-alpha-1,6-glucosidase activity"/>
    <property type="evidence" value="ECO:0007669"/>
    <property type="project" value="InterPro"/>
</dbReference>
<dbReference type="PANTHER" id="PTHR10569">
    <property type="entry name" value="GLYCOGEN DEBRANCHING ENZYME"/>
    <property type="match status" value="1"/>
</dbReference>
<dbReference type="FunFam" id="1.50.10.10:FF:000073">
    <property type="entry name" value="Glycogen debranching enzyme, hypothetical (TreX-like)"/>
    <property type="match status" value="1"/>
</dbReference>